<dbReference type="AlphaFoldDB" id="A0A0M2NI41"/>
<evidence type="ECO:0008006" key="5">
    <source>
        <dbReference type="Google" id="ProtNLM"/>
    </source>
</evidence>
<reference evidence="3 4" key="1">
    <citation type="submission" date="2015-04" db="EMBL/GenBank/DDBJ databases">
        <title>Draft genome sequence of bacteremic isolate Catabacter hongkongensis type strain HKU16T.</title>
        <authorList>
            <person name="Lau S.K."/>
            <person name="Teng J.L."/>
            <person name="Huang Y."/>
            <person name="Curreem S.O."/>
            <person name="Tsui S.K."/>
            <person name="Woo P.C."/>
        </authorList>
    </citation>
    <scope>NUCLEOTIDE SEQUENCE [LARGE SCALE GENOMIC DNA]</scope>
    <source>
        <strain evidence="3 4">HKU16</strain>
    </source>
</reference>
<protein>
    <recommendedName>
        <fullName evidence="5">DUF4315 family protein</fullName>
    </recommendedName>
</protein>
<dbReference type="Proteomes" id="UP000034076">
    <property type="component" value="Unassembled WGS sequence"/>
</dbReference>
<dbReference type="InterPro" id="IPR025464">
    <property type="entry name" value="DUF4315"/>
</dbReference>
<comment type="caution">
    <text evidence="3">The sequence shown here is derived from an EMBL/GenBank/DDBJ whole genome shotgun (WGS) entry which is preliminary data.</text>
</comment>
<evidence type="ECO:0000313" key="3">
    <source>
        <dbReference type="EMBL" id="KKI51838.1"/>
    </source>
</evidence>
<dbReference type="STRING" id="270498.CHK_0651"/>
<keyword evidence="1" id="KW-0175">Coiled coil</keyword>
<dbReference type="RefSeq" id="WP_046442593.1">
    <property type="nucleotide sequence ID" value="NZ_LAYJ01000061.1"/>
</dbReference>
<feature type="region of interest" description="Disordered" evidence="2">
    <location>
        <begin position="60"/>
        <end position="84"/>
    </location>
</feature>
<gene>
    <name evidence="3" type="ORF">CHK_0651</name>
</gene>
<evidence type="ECO:0000313" key="4">
    <source>
        <dbReference type="Proteomes" id="UP000034076"/>
    </source>
</evidence>
<dbReference type="OrthoDB" id="1931779at2"/>
<evidence type="ECO:0000256" key="2">
    <source>
        <dbReference type="SAM" id="MobiDB-lite"/>
    </source>
</evidence>
<dbReference type="Pfam" id="PF14193">
    <property type="entry name" value="DUF4315"/>
    <property type="match status" value="1"/>
</dbReference>
<dbReference type="EMBL" id="LAYJ01000061">
    <property type="protein sequence ID" value="KKI51838.1"/>
    <property type="molecule type" value="Genomic_DNA"/>
</dbReference>
<evidence type="ECO:0000256" key="1">
    <source>
        <dbReference type="SAM" id="Coils"/>
    </source>
</evidence>
<keyword evidence="4" id="KW-1185">Reference proteome</keyword>
<accession>A0A0M2NI41</accession>
<organism evidence="3 4">
    <name type="scientific">Christensenella hongkongensis</name>
    <dbReference type="NCBI Taxonomy" id="270498"/>
    <lineage>
        <taxon>Bacteria</taxon>
        <taxon>Bacillati</taxon>
        <taxon>Bacillota</taxon>
        <taxon>Clostridia</taxon>
        <taxon>Christensenellales</taxon>
        <taxon>Christensenellaceae</taxon>
        <taxon>Christensenella</taxon>
    </lineage>
</organism>
<proteinExistence type="predicted"/>
<sequence length="84" mass="9674">MDKIPKIEKEIAKTKAQIAGAQKKLKELEQQKTQEENLQIVQAVRAIKMTPDELRRFLQKQKAPKIKDDQPGNPAHEESEENNI</sequence>
<name>A0A0M2NI41_9FIRM</name>
<feature type="coiled-coil region" evidence="1">
    <location>
        <begin position="4"/>
        <end position="38"/>
    </location>
</feature>